<feature type="region of interest" description="Disordered" evidence="1">
    <location>
        <begin position="68"/>
        <end position="94"/>
    </location>
</feature>
<accession>A0A031FX80</accession>
<organism evidence="2 3">
    <name type="scientific">Microbacterium oleivorans</name>
    <dbReference type="NCBI Taxonomy" id="273677"/>
    <lineage>
        <taxon>Bacteria</taxon>
        <taxon>Bacillati</taxon>
        <taxon>Actinomycetota</taxon>
        <taxon>Actinomycetes</taxon>
        <taxon>Micrococcales</taxon>
        <taxon>Microbacteriaceae</taxon>
        <taxon>Microbacterium</taxon>
    </lineage>
</organism>
<comment type="caution">
    <text evidence="2">The sequence shown here is derived from an EMBL/GenBank/DDBJ whole genome shotgun (WGS) entry which is preliminary data.</text>
</comment>
<dbReference type="EMBL" id="JFYO01000004">
    <property type="protein sequence ID" value="EZP28215.1"/>
    <property type="molecule type" value="Genomic_DNA"/>
</dbReference>
<dbReference type="PATRIC" id="fig|273677.3.peg.1176"/>
<evidence type="ECO:0000313" key="3">
    <source>
        <dbReference type="Proteomes" id="UP000024001"/>
    </source>
</evidence>
<protein>
    <submittedName>
        <fullName evidence="2">Asparagine synthase</fullName>
    </submittedName>
</protein>
<keyword evidence="3" id="KW-1185">Reference proteome</keyword>
<sequence>MAENERVRTRDVVAEGLYIASAATRLALKNRILVDILVQGDDFDSERFVGDARDILISLAEEAEADAARTERERKAARNRYSDSSGTHDYRSRDVRNLRRRRKQSLHVAKELRVRADDQEELRKLIADARDAAWAEVSNNIDRSLRIAAARPDLDADYERMRVARMQALRLVDLPKLRAHRRSVAKQQALRDDGVEPEPILESDPAGIDPGELE</sequence>
<proteinExistence type="predicted"/>
<dbReference type="eggNOG" id="ENOG5031RAA">
    <property type="taxonomic scope" value="Bacteria"/>
</dbReference>
<dbReference type="Proteomes" id="UP000024001">
    <property type="component" value="Unassembled WGS sequence"/>
</dbReference>
<dbReference type="RefSeq" id="WP_036310334.1">
    <property type="nucleotide sequence ID" value="NZ_JFYO01000004.1"/>
</dbReference>
<dbReference type="AlphaFoldDB" id="A0A031FX80"/>
<name>A0A031FX80_9MICO</name>
<evidence type="ECO:0000313" key="2">
    <source>
        <dbReference type="EMBL" id="EZP28215.1"/>
    </source>
</evidence>
<evidence type="ECO:0000256" key="1">
    <source>
        <dbReference type="SAM" id="MobiDB-lite"/>
    </source>
</evidence>
<feature type="region of interest" description="Disordered" evidence="1">
    <location>
        <begin position="181"/>
        <end position="214"/>
    </location>
</feature>
<reference evidence="2 3" key="1">
    <citation type="submission" date="2014-03" db="EMBL/GenBank/DDBJ databases">
        <title>Draft Genome Sequences of 13 Willow Endophytes.</title>
        <authorList>
            <person name="Gan H.Y."/>
            <person name="Gan H.M."/>
            <person name="Savka M.A."/>
            <person name="Hudson A.O."/>
        </authorList>
    </citation>
    <scope>NUCLEOTIDE SEQUENCE [LARGE SCALE GENOMIC DNA]</scope>
    <source>
        <strain evidence="2 3">RIT293</strain>
    </source>
</reference>
<dbReference type="OrthoDB" id="5118185at2"/>
<gene>
    <name evidence="2" type="ORF">BW34_01193</name>
</gene>